<feature type="transmembrane region" description="Helical" evidence="11">
    <location>
        <begin position="285"/>
        <end position="308"/>
    </location>
</feature>
<evidence type="ECO:0000256" key="6">
    <source>
        <dbReference type="ARBA" id="ARBA00022729"/>
    </source>
</evidence>
<dbReference type="InterPro" id="IPR006028">
    <property type="entry name" value="GABAA/Glycine_rcpt"/>
</dbReference>
<evidence type="ECO:0000259" key="13">
    <source>
        <dbReference type="Pfam" id="PF02931"/>
    </source>
</evidence>
<protein>
    <submittedName>
        <fullName evidence="15">Glutamate-gated chloride channel</fullName>
    </submittedName>
</protein>
<dbReference type="PROSITE" id="PS00236">
    <property type="entry name" value="NEUROTR_ION_CHANNEL"/>
    <property type="match status" value="1"/>
</dbReference>
<evidence type="ECO:0000256" key="7">
    <source>
        <dbReference type="ARBA" id="ARBA00022989"/>
    </source>
</evidence>
<organism evidence="15 16">
    <name type="scientific">Caerostris darwini</name>
    <dbReference type="NCBI Taxonomy" id="1538125"/>
    <lineage>
        <taxon>Eukaryota</taxon>
        <taxon>Metazoa</taxon>
        <taxon>Ecdysozoa</taxon>
        <taxon>Arthropoda</taxon>
        <taxon>Chelicerata</taxon>
        <taxon>Arachnida</taxon>
        <taxon>Araneae</taxon>
        <taxon>Araneomorphae</taxon>
        <taxon>Entelegynae</taxon>
        <taxon>Araneoidea</taxon>
        <taxon>Araneidae</taxon>
        <taxon>Caerostris</taxon>
    </lineage>
</organism>
<feature type="compositionally biased region" description="Basic and acidic residues" evidence="12">
    <location>
        <begin position="1"/>
        <end position="18"/>
    </location>
</feature>
<dbReference type="Gene3D" id="2.70.170.10">
    <property type="entry name" value="Neurotransmitter-gated ion-channel ligand-binding domain"/>
    <property type="match status" value="1"/>
</dbReference>
<evidence type="ECO:0000256" key="8">
    <source>
        <dbReference type="ARBA" id="ARBA00023065"/>
    </source>
</evidence>
<dbReference type="GO" id="GO:0005230">
    <property type="term" value="F:extracellular ligand-gated monoatomic ion channel activity"/>
    <property type="evidence" value="ECO:0007669"/>
    <property type="project" value="InterPro"/>
</dbReference>
<evidence type="ECO:0000313" key="16">
    <source>
        <dbReference type="Proteomes" id="UP001054837"/>
    </source>
</evidence>
<dbReference type="Pfam" id="PF02931">
    <property type="entry name" value="Neur_chan_LBD"/>
    <property type="match status" value="1"/>
</dbReference>
<comment type="subcellular location">
    <subcellularLocation>
        <location evidence="2">Cell membrane</location>
    </subcellularLocation>
    <subcellularLocation>
        <location evidence="1">Membrane</location>
        <topology evidence="1">Multi-pass membrane protein</topology>
    </subcellularLocation>
</comment>
<evidence type="ECO:0000256" key="2">
    <source>
        <dbReference type="ARBA" id="ARBA00004236"/>
    </source>
</evidence>
<keyword evidence="6" id="KW-0732">Signal</keyword>
<dbReference type="GO" id="GO:0005254">
    <property type="term" value="F:chloride channel activity"/>
    <property type="evidence" value="ECO:0007669"/>
    <property type="project" value="UniProtKB-ARBA"/>
</dbReference>
<feature type="transmembrane region" description="Helical" evidence="11">
    <location>
        <begin position="314"/>
        <end position="335"/>
    </location>
</feature>
<dbReference type="Gene3D" id="1.20.58.390">
    <property type="entry name" value="Neurotransmitter-gated ion-channel transmembrane domain"/>
    <property type="match status" value="1"/>
</dbReference>
<dbReference type="SUPFAM" id="SSF63712">
    <property type="entry name" value="Nicotinic receptor ligand binding domain-like"/>
    <property type="match status" value="1"/>
</dbReference>
<evidence type="ECO:0000256" key="3">
    <source>
        <dbReference type="ARBA" id="ARBA00022448"/>
    </source>
</evidence>
<feature type="region of interest" description="Disordered" evidence="12">
    <location>
        <begin position="1"/>
        <end position="29"/>
    </location>
</feature>
<comment type="caution">
    <text evidence="15">The sequence shown here is derived from an EMBL/GenBank/DDBJ whole genome shotgun (WGS) entry which is preliminary data.</text>
</comment>
<feature type="transmembrane region" description="Helical" evidence="11">
    <location>
        <begin position="425"/>
        <end position="443"/>
    </location>
</feature>
<dbReference type="SUPFAM" id="SSF90112">
    <property type="entry name" value="Neurotransmitter-gated ion-channel transmembrane pore"/>
    <property type="match status" value="1"/>
</dbReference>
<feature type="transmembrane region" description="Helical" evidence="11">
    <location>
        <begin position="347"/>
        <end position="368"/>
    </location>
</feature>
<keyword evidence="5 11" id="KW-0812">Transmembrane</keyword>
<accession>A0AAV4TF08</accession>
<dbReference type="PANTHER" id="PTHR18945">
    <property type="entry name" value="NEUROTRANSMITTER GATED ION CHANNEL"/>
    <property type="match status" value="1"/>
</dbReference>
<dbReference type="GO" id="GO:0004888">
    <property type="term" value="F:transmembrane signaling receptor activity"/>
    <property type="evidence" value="ECO:0007669"/>
    <property type="project" value="InterPro"/>
</dbReference>
<keyword evidence="4" id="KW-1003">Cell membrane</keyword>
<dbReference type="Pfam" id="PF02932">
    <property type="entry name" value="Neur_chan_memb"/>
    <property type="match status" value="1"/>
</dbReference>
<evidence type="ECO:0000256" key="12">
    <source>
        <dbReference type="SAM" id="MobiDB-lite"/>
    </source>
</evidence>
<feature type="domain" description="Neurotransmitter-gated ion-channel transmembrane" evidence="14">
    <location>
        <begin position="293"/>
        <end position="378"/>
    </location>
</feature>
<keyword evidence="16" id="KW-1185">Reference proteome</keyword>
<evidence type="ECO:0000256" key="10">
    <source>
        <dbReference type="ARBA" id="ARBA00023303"/>
    </source>
</evidence>
<dbReference type="NCBIfam" id="TIGR00860">
    <property type="entry name" value="LIC"/>
    <property type="match status" value="1"/>
</dbReference>
<proteinExistence type="inferred from homology"/>
<evidence type="ECO:0000256" key="4">
    <source>
        <dbReference type="ARBA" id="ARBA00022475"/>
    </source>
</evidence>
<keyword evidence="8 11" id="KW-0406">Ion transport</keyword>
<name>A0AAV4TF08_9ARAC</name>
<evidence type="ECO:0000313" key="15">
    <source>
        <dbReference type="EMBL" id="GIY44016.1"/>
    </source>
</evidence>
<dbReference type="InterPro" id="IPR006029">
    <property type="entry name" value="Neurotrans-gated_channel_TM"/>
</dbReference>
<evidence type="ECO:0000256" key="9">
    <source>
        <dbReference type="ARBA" id="ARBA00023136"/>
    </source>
</evidence>
<dbReference type="InterPro" id="IPR018000">
    <property type="entry name" value="Neurotransmitter_ion_chnl_CS"/>
</dbReference>
<dbReference type="InterPro" id="IPR006202">
    <property type="entry name" value="Neur_chan_lig-bd"/>
</dbReference>
<dbReference type="PRINTS" id="PR00253">
    <property type="entry name" value="GABAARECEPTR"/>
</dbReference>
<keyword evidence="7 11" id="KW-1133">Transmembrane helix</keyword>
<dbReference type="InterPro" id="IPR036719">
    <property type="entry name" value="Neuro-gated_channel_TM_sf"/>
</dbReference>
<dbReference type="EMBL" id="BPLQ01009440">
    <property type="protein sequence ID" value="GIY44016.1"/>
    <property type="molecule type" value="Genomic_DNA"/>
</dbReference>
<reference evidence="15 16" key="1">
    <citation type="submission" date="2021-06" db="EMBL/GenBank/DDBJ databases">
        <title>Caerostris darwini draft genome.</title>
        <authorList>
            <person name="Kono N."/>
            <person name="Arakawa K."/>
        </authorList>
    </citation>
    <scope>NUCLEOTIDE SEQUENCE [LARGE SCALE GENOMIC DNA]</scope>
</reference>
<dbReference type="GO" id="GO:0099095">
    <property type="term" value="F:ligand-gated monoatomic anion channel activity"/>
    <property type="evidence" value="ECO:0007669"/>
    <property type="project" value="UniProtKB-ARBA"/>
</dbReference>
<comment type="similarity">
    <text evidence="11">Belongs to the ligand-gated ion channel (TC 1.A.9) family.</text>
</comment>
<evidence type="ECO:0000256" key="5">
    <source>
        <dbReference type="ARBA" id="ARBA00022692"/>
    </source>
</evidence>
<dbReference type="GO" id="GO:0005886">
    <property type="term" value="C:plasma membrane"/>
    <property type="evidence" value="ECO:0007669"/>
    <property type="project" value="UniProtKB-SubCell"/>
</dbReference>
<dbReference type="InterPro" id="IPR036734">
    <property type="entry name" value="Neur_chan_lig-bd_sf"/>
</dbReference>
<dbReference type="AlphaFoldDB" id="A0AAV4TF08"/>
<dbReference type="PRINTS" id="PR00252">
    <property type="entry name" value="NRIONCHANNEL"/>
</dbReference>
<keyword evidence="3 11" id="KW-0813">Transport</keyword>
<evidence type="ECO:0000256" key="1">
    <source>
        <dbReference type="ARBA" id="ARBA00004141"/>
    </source>
</evidence>
<evidence type="ECO:0000256" key="11">
    <source>
        <dbReference type="RuleBase" id="RU000687"/>
    </source>
</evidence>
<dbReference type="InterPro" id="IPR006201">
    <property type="entry name" value="Neur_channel"/>
</dbReference>
<sequence>MAQIETGRKQRSPQDQHKNVSGCPKSSLVSGFKGNLKRSTCTIYSPFYDSLNRKMKLLSCFILWLFIQICYANIAQHKKNTLDKMLKNYEASVRPFMSGTSDFPTKVSVNIFITDIFDISDVKMDYVIQMYLREIWDDPRLRYPDPEGTVQSIPLGSIAKIWTPDLFFNEREGHFHHIQKANRFVRIYPTGKVSYNSKLTLKMHCPMNFKYFPFDRQICVFEIESYGFETKDVSLKWVDGNAIQVNSKLHTSNFILEDFVSGYCDKPTKHGHGCLSVKLQMKRQYGYFLTQIFVPFVILVAVSWLSLWLDARAVILRLSLILVLLFMMIMISVEMQSFIPAASYTKAIDIWIAVCISLVFASLLQFILVNQLARRERRVRISENHANGGCKRNGKQKSHKVQTIIEKCAHHHIPLSKRIDFICRVLFPVAFVIFNCIFWFTYIKGRDSRHIIK</sequence>
<keyword evidence="10 11" id="KW-0407">Ion channel</keyword>
<feature type="transmembrane region" description="Helical" evidence="11">
    <location>
        <begin position="55"/>
        <end position="75"/>
    </location>
</feature>
<gene>
    <name evidence="15" type="primary">GluClalpha</name>
    <name evidence="15" type="ORF">CDAR_262561</name>
</gene>
<dbReference type="Proteomes" id="UP001054837">
    <property type="component" value="Unassembled WGS sequence"/>
</dbReference>
<evidence type="ECO:0000259" key="14">
    <source>
        <dbReference type="Pfam" id="PF02932"/>
    </source>
</evidence>
<feature type="domain" description="Neurotransmitter-gated ion-channel ligand-binding" evidence="13">
    <location>
        <begin position="79"/>
        <end position="261"/>
    </location>
</feature>
<keyword evidence="9 11" id="KW-0472">Membrane</keyword>
<dbReference type="InterPro" id="IPR038050">
    <property type="entry name" value="Neuro_actylchol_rec"/>
</dbReference>